<keyword evidence="4" id="KW-0029">Amino-acid transport</keyword>
<evidence type="ECO:0000256" key="3">
    <source>
        <dbReference type="ARBA" id="ARBA00022729"/>
    </source>
</evidence>
<dbReference type="InterPro" id="IPR028081">
    <property type="entry name" value="Leu-bd"/>
</dbReference>
<keyword evidence="2" id="KW-0813">Transport</keyword>
<feature type="signal peptide" evidence="5">
    <location>
        <begin position="1"/>
        <end position="29"/>
    </location>
</feature>
<dbReference type="SUPFAM" id="SSF53822">
    <property type="entry name" value="Periplasmic binding protein-like I"/>
    <property type="match status" value="1"/>
</dbReference>
<evidence type="ECO:0000256" key="1">
    <source>
        <dbReference type="ARBA" id="ARBA00010062"/>
    </source>
</evidence>
<evidence type="ECO:0000313" key="7">
    <source>
        <dbReference type="EMBL" id="MBB3209438.1"/>
    </source>
</evidence>
<keyword evidence="3 5" id="KW-0732">Signal</keyword>
<feature type="domain" description="Leucine-binding protein" evidence="6">
    <location>
        <begin position="40"/>
        <end position="388"/>
    </location>
</feature>
<dbReference type="PANTHER" id="PTHR47235:SF1">
    <property type="entry name" value="BLR6548 PROTEIN"/>
    <property type="match status" value="1"/>
</dbReference>
<evidence type="ECO:0000256" key="4">
    <source>
        <dbReference type="ARBA" id="ARBA00022970"/>
    </source>
</evidence>
<reference evidence="7 8" key="1">
    <citation type="submission" date="2020-08" db="EMBL/GenBank/DDBJ databases">
        <title>Genomic Encyclopedia of Type Strains, Phase III (KMG-III): the genomes of soil and plant-associated and newly described type strains.</title>
        <authorList>
            <person name="Whitman W."/>
        </authorList>
    </citation>
    <scope>NUCLEOTIDE SEQUENCE [LARGE SCALE GENOMIC DNA]</scope>
    <source>
        <strain evidence="7 8">CECT 8075</strain>
    </source>
</reference>
<keyword evidence="8" id="KW-1185">Reference proteome</keyword>
<comment type="similarity">
    <text evidence="1">Belongs to the leucine-binding protein family.</text>
</comment>
<dbReference type="EMBL" id="JACHXU010000023">
    <property type="protein sequence ID" value="MBB3209438.1"/>
    <property type="molecule type" value="Genomic_DNA"/>
</dbReference>
<dbReference type="InterPro" id="IPR028082">
    <property type="entry name" value="Peripla_BP_I"/>
</dbReference>
<accession>A0A7W5H8G0</accession>
<evidence type="ECO:0000259" key="6">
    <source>
        <dbReference type="Pfam" id="PF13458"/>
    </source>
</evidence>
<dbReference type="PANTHER" id="PTHR47235">
    <property type="entry name" value="BLR6548 PROTEIN"/>
    <property type="match status" value="1"/>
</dbReference>
<dbReference type="Pfam" id="PF13458">
    <property type="entry name" value="Peripla_BP_6"/>
    <property type="match status" value="1"/>
</dbReference>
<evidence type="ECO:0000256" key="2">
    <source>
        <dbReference type="ARBA" id="ARBA00022448"/>
    </source>
</evidence>
<dbReference type="CDD" id="cd19978">
    <property type="entry name" value="PBP1_ABC_ligand_binding-like"/>
    <property type="match status" value="1"/>
</dbReference>
<name>A0A7W5H8G0_9BACT</name>
<dbReference type="Gene3D" id="3.40.50.2300">
    <property type="match status" value="2"/>
</dbReference>
<evidence type="ECO:0000313" key="8">
    <source>
        <dbReference type="Proteomes" id="UP000536179"/>
    </source>
</evidence>
<organism evidence="7 8">
    <name type="scientific">Aporhodopirellula rubra</name>
    <dbReference type="NCBI Taxonomy" id="980271"/>
    <lineage>
        <taxon>Bacteria</taxon>
        <taxon>Pseudomonadati</taxon>
        <taxon>Planctomycetota</taxon>
        <taxon>Planctomycetia</taxon>
        <taxon>Pirellulales</taxon>
        <taxon>Pirellulaceae</taxon>
        <taxon>Aporhodopirellula</taxon>
    </lineage>
</organism>
<dbReference type="InterPro" id="IPR000709">
    <property type="entry name" value="Leu_Ile_Val-bd"/>
</dbReference>
<feature type="chain" id="PRO_5031046911" evidence="5">
    <location>
        <begin position="30"/>
        <end position="407"/>
    </location>
</feature>
<proteinExistence type="inferred from homology"/>
<dbReference type="AlphaFoldDB" id="A0A7W5H8G0"/>
<dbReference type="RefSeq" id="WP_184308058.1">
    <property type="nucleotide sequence ID" value="NZ_JACHXU010000023.1"/>
</dbReference>
<sequence length="407" mass="44412">MNRNNSHRRSQRVLAFIIILFSGTLSSDAYCGESSHDILLGMSTALSGPTADVGINVRVGVEAALSEANQRGGVRGQRLRLIAMDDGYEPARTVINIRHLIEKEHVLAIVGNAGTATAISALPIINRSHVPFLFAYTGAGVLRRQPADRYVFNYRASYAEETCAMVDAIIGHTNIRPNEIAFFTQRDGYGDSGFNGGIDALTSHGLASENEIAHGRYKRNSLAIENALAEILFHSVPPKAIIMIAAYAPSAKFIRMAKTCGYDGLFLSVSFVGALPLAKTLGDMGDGVIVTQVVPHPESHCSIAQRYRIAMDRHAHRDTGYCFGSFEGYIAGRILLVALESEVYEGGRDELVNTLEALEEFSIGLPKPLKLTHSRHQASHAVWPTVIRDRSIEPMEWSDLARGHADE</sequence>
<dbReference type="PRINTS" id="PR00337">
    <property type="entry name" value="LEUILEVALBP"/>
</dbReference>
<gene>
    <name evidence="7" type="ORF">FHS27_005278</name>
</gene>
<comment type="caution">
    <text evidence="7">The sequence shown here is derived from an EMBL/GenBank/DDBJ whole genome shotgun (WGS) entry which is preliminary data.</text>
</comment>
<dbReference type="GO" id="GO:0006865">
    <property type="term" value="P:amino acid transport"/>
    <property type="evidence" value="ECO:0007669"/>
    <property type="project" value="UniProtKB-KW"/>
</dbReference>
<protein>
    <submittedName>
        <fullName evidence="7">ABC-type branched-subunit amino acid transport system substrate-binding protein</fullName>
    </submittedName>
</protein>
<dbReference type="Proteomes" id="UP000536179">
    <property type="component" value="Unassembled WGS sequence"/>
</dbReference>
<evidence type="ECO:0000256" key="5">
    <source>
        <dbReference type="SAM" id="SignalP"/>
    </source>
</evidence>